<dbReference type="Proteomes" id="UP000004116">
    <property type="component" value="Unassembled WGS sequence"/>
</dbReference>
<evidence type="ECO:0000313" key="1">
    <source>
        <dbReference type="EMBL" id="EGY28451.1"/>
    </source>
</evidence>
<sequence>MVMVEDNSVRINRLTLLNKLRALFLKIADISLLR</sequence>
<organism evidence="1 2">
    <name type="scientific">Candidatus Regiella insecticola 5.15</name>
    <dbReference type="NCBI Taxonomy" id="1005043"/>
    <lineage>
        <taxon>Bacteria</taxon>
        <taxon>Pseudomonadati</taxon>
        <taxon>Pseudomonadota</taxon>
        <taxon>Gammaproteobacteria</taxon>
        <taxon>Enterobacterales</taxon>
        <taxon>Enterobacteriaceae</taxon>
        <taxon>aphid secondary symbionts</taxon>
        <taxon>Candidatus Regiella</taxon>
    </lineage>
</organism>
<reference evidence="1 2" key="1">
    <citation type="journal article" date="2012" name="Genome Res.">
        <title>Genomic basis of endosymbiont-conferred protection against an insect parasitoid.</title>
        <authorList>
            <person name="Hansen A.K."/>
            <person name="Vorburger C."/>
            <person name="Moran N.A."/>
        </authorList>
    </citation>
    <scope>NUCLEOTIDE SEQUENCE [LARGE SCALE GENOMIC DNA]</scope>
    <source>
        <strain evidence="2">R5.15</strain>
    </source>
</reference>
<evidence type="ECO:0008006" key="3">
    <source>
        <dbReference type="Google" id="ProtNLM"/>
    </source>
</evidence>
<dbReference type="EMBL" id="AGCA01000376">
    <property type="protein sequence ID" value="EGY28451.1"/>
    <property type="molecule type" value="Genomic_DNA"/>
</dbReference>
<gene>
    <name evidence="1" type="ORF">Rin_00016060</name>
</gene>
<comment type="caution">
    <text evidence="1">The sequence shown here is derived from an EMBL/GenBank/DDBJ whole genome shotgun (WGS) entry which is preliminary data.</text>
</comment>
<protein>
    <recommendedName>
        <fullName evidence="3">Glycyl-tRNA synthetase beta subunit</fullName>
    </recommendedName>
</protein>
<name>G2H0M7_9ENTR</name>
<keyword evidence="2" id="KW-1185">Reference proteome</keyword>
<proteinExistence type="predicted"/>
<dbReference type="AlphaFoldDB" id="G2H0M7"/>
<evidence type="ECO:0000313" key="2">
    <source>
        <dbReference type="Proteomes" id="UP000004116"/>
    </source>
</evidence>
<accession>G2H0M7</accession>